<dbReference type="AlphaFoldDB" id="A0A0D3BTI8"/>
<dbReference type="EnsemblPlants" id="Bo4g057450.1">
    <property type="protein sequence ID" value="Bo4g057450.1"/>
    <property type="gene ID" value="Bo4g057450"/>
</dbReference>
<protein>
    <submittedName>
        <fullName evidence="1">Uncharacterized protein</fullName>
    </submittedName>
</protein>
<reference evidence="1 2" key="1">
    <citation type="journal article" date="2014" name="Genome Biol.">
        <title>Transcriptome and methylome profiling reveals relics of genome dominance in the mesopolyploid Brassica oleracea.</title>
        <authorList>
            <person name="Parkin I.A."/>
            <person name="Koh C."/>
            <person name="Tang H."/>
            <person name="Robinson S.J."/>
            <person name="Kagale S."/>
            <person name="Clarke W.E."/>
            <person name="Town C.D."/>
            <person name="Nixon J."/>
            <person name="Krishnakumar V."/>
            <person name="Bidwell S.L."/>
            <person name="Denoeud F."/>
            <person name="Belcram H."/>
            <person name="Links M.G."/>
            <person name="Just J."/>
            <person name="Clarke C."/>
            <person name="Bender T."/>
            <person name="Huebert T."/>
            <person name="Mason A.S."/>
            <person name="Pires J.C."/>
            <person name="Barker G."/>
            <person name="Moore J."/>
            <person name="Walley P.G."/>
            <person name="Manoli S."/>
            <person name="Batley J."/>
            <person name="Edwards D."/>
            <person name="Nelson M.N."/>
            <person name="Wang X."/>
            <person name="Paterson A.H."/>
            <person name="King G."/>
            <person name="Bancroft I."/>
            <person name="Chalhoub B."/>
            <person name="Sharpe A.G."/>
        </authorList>
    </citation>
    <scope>NUCLEOTIDE SEQUENCE</scope>
    <source>
        <strain evidence="1 2">cv. TO1000</strain>
    </source>
</reference>
<organism evidence="1 2">
    <name type="scientific">Brassica oleracea var. oleracea</name>
    <dbReference type="NCBI Taxonomy" id="109376"/>
    <lineage>
        <taxon>Eukaryota</taxon>
        <taxon>Viridiplantae</taxon>
        <taxon>Streptophyta</taxon>
        <taxon>Embryophyta</taxon>
        <taxon>Tracheophyta</taxon>
        <taxon>Spermatophyta</taxon>
        <taxon>Magnoliopsida</taxon>
        <taxon>eudicotyledons</taxon>
        <taxon>Gunneridae</taxon>
        <taxon>Pentapetalae</taxon>
        <taxon>rosids</taxon>
        <taxon>malvids</taxon>
        <taxon>Brassicales</taxon>
        <taxon>Brassicaceae</taxon>
        <taxon>Brassiceae</taxon>
        <taxon>Brassica</taxon>
    </lineage>
</organism>
<sequence>MRNFFDKYFFEMDSFLRKLCGGNTRPQTRAQKRSLRNDQTRVPLGRNVATELFRNVDTTLVHAFSSTLRCYLPKTVVNPFHVSRHSKSSIKLYGVKCVQALKCCCTCLGHDPELLVSNHTGSKAQELTGQSLGFGDLYSFSLARFLMRGTLQSSKLDLGSPKVKLEGER</sequence>
<dbReference type="Gramene" id="Bo4g057450.1">
    <property type="protein sequence ID" value="Bo4g057450.1"/>
    <property type="gene ID" value="Bo4g057450"/>
</dbReference>
<name>A0A0D3BTI8_BRAOL</name>
<dbReference type="Proteomes" id="UP000032141">
    <property type="component" value="Chromosome C4"/>
</dbReference>
<dbReference type="HOGENOM" id="CLU_1580702_0_0_1"/>
<reference evidence="1" key="2">
    <citation type="submission" date="2015-03" db="UniProtKB">
        <authorList>
            <consortium name="EnsemblPlants"/>
        </authorList>
    </citation>
    <scope>IDENTIFICATION</scope>
</reference>
<keyword evidence="2" id="KW-1185">Reference proteome</keyword>
<accession>A0A0D3BTI8</accession>
<evidence type="ECO:0000313" key="1">
    <source>
        <dbReference type="EnsemblPlants" id="Bo4g057450.1"/>
    </source>
</evidence>
<proteinExistence type="predicted"/>
<evidence type="ECO:0000313" key="2">
    <source>
        <dbReference type="Proteomes" id="UP000032141"/>
    </source>
</evidence>